<dbReference type="EMBL" id="CAJVPY010003521">
    <property type="protein sequence ID" value="CAG8593813.1"/>
    <property type="molecule type" value="Genomic_DNA"/>
</dbReference>
<evidence type="ECO:0000313" key="2">
    <source>
        <dbReference type="Proteomes" id="UP000789405"/>
    </source>
</evidence>
<sequence length="181" mass="20829">MSLPIAQISLVDLDEDNPYFDLQNDLFSSYQARLNVNANYPRVPTFLSDNHRQSPSNLTSFSPWQPSHALISLDHRFQTKILYIFLCVPCSHCSILMFPSQAKWASRDLNINYDLCQAFSNLSLTEHPNKERYIAVYASFALSDVQKIQIDLHTTGILLAHLVSQKISVLYKFTLEHYVPY</sequence>
<name>A0A9N9CA78_9GLOM</name>
<gene>
    <name evidence="1" type="ORF">DERYTH_LOCUS7293</name>
</gene>
<evidence type="ECO:0000313" key="1">
    <source>
        <dbReference type="EMBL" id="CAG8593813.1"/>
    </source>
</evidence>
<dbReference type="OrthoDB" id="2304203at2759"/>
<organism evidence="1 2">
    <name type="scientific">Dentiscutata erythropus</name>
    <dbReference type="NCBI Taxonomy" id="1348616"/>
    <lineage>
        <taxon>Eukaryota</taxon>
        <taxon>Fungi</taxon>
        <taxon>Fungi incertae sedis</taxon>
        <taxon>Mucoromycota</taxon>
        <taxon>Glomeromycotina</taxon>
        <taxon>Glomeromycetes</taxon>
        <taxon>Diversisporales</taxon>
        <taxon>Gigasporaceae</taxon>
        <taxon>Dentiscutata</taxon>
    </lineage>
</organism>
<keyword evidence="2" id="KW-1185">Reference proteome</keyword>
<proteinExistence type="predicted"/>
<protein>
    <submittedName>
        <fullName evidence="1">15944_t:CDS:1</fullName>
    </submittedName>
</protein>
<dbReference type="AlphaFoldDB" id="A0A9N9CA78"/>
<dbReference type="Proteomes" id="UP000789405">
    <property type="component" value="Unassembled WGS sequence"/>
</dbReference>
<reference evidence="1" key="1">
    <citation type="submission" date="2021-06" db="EMBL/GenBank/DDBJ databases">
        <authorList>
            <person name="Kallberg Y."/>
            <person name="Tangrot J."/>
            <person name="Rosling A."/>
        </authorList>
    </citation>
    <scope>NUCLEOTIDE SEQUENCE</scope>
    <source>
        <strain evidence="1">MA453B</strain>
    </source>
</reference>
<comment type="caution">
    <text evidence="1">The sequence shown here is derived from an EMBL/GenBank/DDBJ whole genome shotgun (WGS) entry which is preliminary data.</text>
</comment>
<accession>A0A9N9CA78</accession>